<evidence type="ECO:0000259" key="1">
    <source>
        <dbReference type="Pfam" id="PF05598"/>
    </source>
</evidence>
<dbReference type="InterPro" id="IPR025668">
    <property type="entry name" value="Tnp_DDE_dom"/>
</dbReference>
<dbReference type="Pfam" id="PF05598">
    <property type="entry name" value="DUF772"/>
    <property type="match status" value="1"/>
</dbReference>
<dbReference type="Proteomes" id="UP000627781">
    <property type="component" value="Unassembled WGS sequence"/>
</dbReference>
<dbReference type="InterPro" id="IPR008490">
    <property type="entry name" value="Transposase_InsH_N"/>
</dbReference>
<gene>
    <name evidence="3" type="ORF">H9661_19365</name>
</gene>
<evidence type="ECO:0000313" key="3">
    <source>
        <dbReference type="EMBL" id="MBD7913510.1"/>
    </source>
</evidence>
<evidence type="ECO:0000259" key="2">
    <source>
        <dbReference type="Pfam" id="PF13751"/>
    </source>
</evidence>
<feature type="domain" description="Transposase InsH N-terminal" evidence="1">
    <location>
        <begin position="19"/>
        <end position="109"/>
    </location>
</feature>
<feature type="domain" description="Transposase DDE" evidence="2">
    <location>
        <begin position="384"/>
        <end position="509"/>
    </location>
</feature>
<name>A0ABR8PZA6_9CLOT</name>
<reference evidence="3 4" key="1">
    <citation type="submission" date="2020-08" db="EMBL/GenBank/DDBJ databases">
        <title>A Genomic Blueprint of the Chicken Gut Microbiome.</title>
        <authorList>
            <person name="Gilroy R."/>
            <person name="Ravi A."/>
            <person name="Getino M."/>
            <person name="Pursley I."/>
            <person name="Horton D.L."/>
            <person name="Alikhan N.-F."/>
            <person name="Baker D."/>
            <person name="Gharbi K."/>
            <person name="Hall N."/>
            <person name="Watson M."/>
            <person name="Adriaenssens E.M."/>
            <person name="Foster-Nyarko E."/>
            <person name="Jarju S."/>
            <person name="Secka A."/>
            <person name="Antonio M."/>
            <person name="Oren A."/>
            <person name="Chaudhuri R."/>
            <person name="La Ragione R.M."/>
            <person name="Hildebrand F."/>
            <person name="Pallen M.J."/>
        </authorList>
    </citation>
    <scope>NUCLEOTIDE SEQUENCE [LARGE SCALE GENOMIC DNA]</scope>
    <source>
        <strain evidence="3 4">Sa3CVN1</strain>
    </source>
</reference>
<accession>A0ABR8PZA6</accession>
<dbReference type="EMBL" id="JACSRA010000065">
    <property type="protein sequence ID" value="MBD7913510.1"/>
    <property type="molecule type" value="Genomic_DNA"/>
</dbReference>
<dbReference type="NCBIfam" id="NF033551">
    <property type="entry name" value="transpos_IS1182"/>
    <property type="match status" value="1"/>
</dbReference>
<dbReference type="Pfam" id="PF13751">
    <property type="entry name" value="DDE_Tnp_1_6"/>
    <property type="match status" value="1"/>
</dbReference>
<evidence type="ECO:0000313" key="4">
    <source>
        <dbReference type="Proteomes" id="UP000627781"/>
    </source>
</evidence>
<proteinExistence type="predicted"/>
<sequence length="527" mass="61735">MNIKNIIPMHQIGFPIKTEIMIPKDDPVRLLYEVTEGLDYSKLYKAYSTKGRNPAIAPETLFRVLVYGYMNNLYSSRQLETACKRDINFMWLLQGQKAPDHNTIARFRSDRLSDCMNDLFNQLVIKLDELQEIGYKNVFIDGTKIEANANKYTFVWKKATNKFETKLQEKIRSTLEILKADFNLKFEMIDGKITVKYAEEILSLLSKIKSEENIDFVYGKGKRKSKLQKFTEQIDDFIEKQSKYDEYNSIFNGRNSFSKTDKDATFMHMKEDHMRNSQLKPGYNIQIGVEGEYIVGVDVSSERSDQLTFIPFLEKLNSNLPQKFQNVIADAGYESEENYCYLDKNKQNSYIKPQMYEKMKSKKFKNDISKRENMTYDEEEDFYICANGKRLIPIGTRNKKSKSGYESETTIYECLDCGDCPYRCKCNKSKGNKRLHVSKNFMAKRKQSLINITTPEGKLLRMNRSIQVEGIFGVLKEDHRFRRFLTRGTKNIKIEFLLLSFGYNINKLWNKRKQNRSGILLHNIKIA</sequence>
<comment type="caution">
    <text evidence="3">The sequence shown here is derived from an EMBL/GenBank/DDBJ whole genome shotgun (WGS) entry which is preliminary data.</text>
</comment>
<dbReference type="InterPro" id="IPR047629">
    <property type="entry name" value="IS1182_transpos"/>
</dbReference>
<dbReference type="RefSeq" id="WP_191770444.1">
    <property type="nucleotide sequence ID" value="NZ_JACSRA010000065.1"/>
</dbReference>
<dbReference type="PANTHER" id="PTHR33408:SF2">
    <property type="entry name" value="TRANSPOSASE DDE DOMAIN-CONTAINING PROTEIN"/>
    <property type="match status" value="1"/>
</dbReference>
<dbReference type="PANTHER" id="PTHR33408">
    <property type="entry name" value="TRANSPOSASE"/>
    <property type="match status" value="1"/>
</dbReference>
<protein>
    <submittedName>
        <fullName evidence="3">IS1182 family transposase</fullName>
    </submittedName>
</protein>
<organism evidence="3 4">
    <name type="scientific">Clostridium cibarium</name>
    <dbReference type="NCBI Taxonomy" id="2762247"/>
    <lineage>
        <taxon>Bacteria</taxon>
        <taxon>Bacillati</taxon>
        <taxon>Bacillota</taxon>
        <taxon>Clostridia</taxon>
        <taxon>Eubacteriales</taxon>
        <taxon>Clostridiaceae</taxon>
        <taxon>Clostridium</taxon>
    </lineage>
</organism>
<keyword evidence="4" id="KW-1185">Reference proteome</keyword>